<name>A0ABR1ZIY6_9ROSI</name>
<evidence type="ECO:0000313" key="1">
    <source>
        <dbReference type="EMBL" id="KAK8480523.1"/>
    </source>
</evidence>
<evidence type="ECO:0000313" key="2">
    <source>
        <dbReference type="Proteomes" id="UP001396334"/>
    </source>
</evidence>
<gene>
    <name evidence="1" type="ORF">V6N11_037883</name>
</gene>
<comment type="caution">
    <text evidence="1">The sequence shown here is derived from an EMBL/GenBank/DDBJ whole genome shotgun (WGS) entry which is preliminary data.</text>
</comment>
<organism evidence="1 2">
    <name type="scientific">Hibiscus sabdariffa</name>
    <name type="common">roselle</name>
    <dbReference type="NCBI Taxonomy" id="183260"/>
    <lineage>
        <taxon>Eukaryota</taxon>
        <taxon>Viridiplantae</taxon>
        <taxon>Streptophyta</taxon>
        <taxon>Embryophyta</taxon>
        <taxon>Tracheophyta</taxon>
        <taxon>Spermatophyta</taxon>
        <taxon>Magnoliopsida</taxon>
        <taxon>eudicotyledons</taxon>
        <taxon>Gunneridae</taxon>
        <taxon>Pentapetalae</taxon>
        <taxon>rosids</taxon>
        <taxon>malvids</taxon>
        <taxon>Malvales</taxon>
        <taxon>Malvaceae</taxon>
        <taxon>Malvoideae</taxon>
        <taxon>Hibiscus</taxon>
    </lineage>
</organism>
<accession>A0ABR1ZIY6</accession>
<reference evidence="1 2" key="1">
    <citation type="journal article" date="2024" name="G3 (Bethesda)">
        <title>Genome assembly of Hibiscus sabdariffa L. provides insights into metabolisms of medicinal natural products.</title>
        <authorList>
            <person name="Kim T."/>
        </authorList>
    </citation>
    <scope>NUCLEOTIDE SEQUENCE [LARGE SCALE GENOMIC DNA]</scope>
    <source>
        <strain evidence="1">TK-2024</strain>
        <tissue evidence="1">Old leaves</tissue>
    </source>
</reference>
<keyword evidence="2" id="KW-1185">Reference proteome</keyword>
<dbReference type="EMBL" id="JBBPBN010001018">
    <property type="protein sequence ID" value="KAK8480523.1"/>
    <property type="molecule type" value="Genomic_DNA"/>
</dbReference>
<sequence>MVWAAPQEADHRILVLARVVFASEKDVVMSDQPDAGKQPGLSVPVVVVEKGVDQDLTREQGSGNQIPSFKEKLIGQSDMVRGSHSIAELDVEVTNRRRRNVNLHGAVGRNSGVTKNKEVLGSRFQLLASDSMDENEEVTELQPLGDVSGWRDVSREGSLANTEHGQGTNDNDGSVEMLRWGRPMNTELSVGAVNRVGSVSANQNSSREGAEARVETDRFP</sequence>
<protein>
    <submittedName>
        <fullName evidence="1">Uncharacterized protein</fullName>
    </submittedName>
</protein>
<proteinExistence type="predicted"/>
<dbReference type="Proteomes" id="UP001396334">
    <property type="component" value="Unassembled WGS sequence"/>
</dbReference>